<accession>A0A0D0ME23</accession>
<dbReference type="NCBIfam" id="TIGR02532">
    <property type="entry name" value="IV_pilin_GFxxxE"/>
    <property type="match status" value="1"/>
</dbReference>
<sequence length="136" mass="14786">MRHSAFRGFTLIEVMIVVAIAAILAAISYPSYMDFVRKGWRSEGRSALMQQMQEQERLYTQLGRYRRYAGDSGEGGAGGKYTLASGNCEGKATLDSCIRLTATLKAGFSDPQVGNLWVDSTGGKGCDGTQAGRCWQ</sequence>
<gene>
    <name evidence="2" type="ORF">RT97_17750</name>
</gene>
<dbReference type="AlphaFoldDB" id="A0A0D0ME23"/>
<dbReference type="InterPro" id="IPR012902">
    <property type="entry name" value="N_methyl_site"/>
</dbReference>
<keyword evidence="1" id="KW-1133">Transmembrane helix</keyword>
<dbReference type="EMBL" id="JXQQ01000041">
    <property type="protein sequence ID" value="KIQ30496.1"/>
    <property type="molecule type" value="Genomic_DNA"/>
</dbReference>
<keyword evidence="1" id="KW-0812">Transmembrane</keyword>
<evidence type="ECO:0000256" key="1">
    <source>
        <dbReference type="SAM" id="Phobius"/>
    </source>
</evidence>
<dbReference type="InterPro" id="IPR045584">
    <property type="entry name" value="Pilin-like"/>
</dbReference>
<dbReference type="SUPFAM" id="SSF54523">
    <property type="entry name" value="Pili subunits"/>
    <property type="match status" value="1"/>
</dbReference>
<proteinExistence type="predicted"/>
<evidence type="ECO:0000313" key="3">
    <source>
        <dbReference type="Proteomes" id="UP000032067"/>
    </source>
</evidence>
<dbReference type="InterPro" id="IPR031982">
    <property type="entry name" value="PilE-like"/>
</dbReference>
<organism evidence="2 3">
    <name type="scientific">Variovorax paradoxus</name>
    <dbReference type="NCBI Taxonomy" id="34073"/>
    <lineage>
        <taxon>Bacteria</taxon>
        <taxon>Pseudomonadati</taxon>
        <taxon>Pseudomonadota</taxon>
        <taxon>Betaproteobacteria</taxon>
        <taxon>Burkholderiales</taxon>
        <taxon>Comamonadaceae</taxon>
        <taxon>Variovorax</taxon>
    </lineage>
</organism>
<dbReference type="Proteomes" id="UP000032067">
    <property type="component" value="Unassembled WGS sequence"/>
</dbReference>
<feature type="transmembrane region" description="Helical" evidence="1">
    <location>
        <begin position="6"/>
        <end position="29"/>
    </location>
</feature>
<dbReference type="RefSeq" id="WP_042580113.1">
    <property type="nucleotide sequence ID" value="NZ_JXQQ01000041.1"/>
</dbReference>
<dbReference type="Gene3D" id="3.30.700.10">
    <property type="entry name" value="Glycoprotein, Type 4 Pilin"/>
    <property type="match status" value="1"/>
</dbReference>
<comment type="caution">
    <text evidence="2">The sequence shown here is derived from an EMBL/GenBank/DDBJ whole genome shotgun (WGS) entry which is preliminary data.</text>
</comment>
<dbReference type="PROSITE" id="PS00409">
    <property type="entry name" value="PROKAR_NTER_METHYL"/>
    <property type="match status" value="1"/>
</dbReference>
<name>A0A0D0ME23_VARPD</name>
<dbReference type="Pfam" id="PF07963">
    <property type="entry name" value="N_methyl"/>
    <property type="match status" value="1"/>
</dbReference>
<dbReference type="Pfam" id="PF16732">
    <property type="entry name" value="ComP_DUS"/>
    <property type="match status" value="1"/>
</dbReference>
<keyword evidence="1" id="KW-0472">Membrane</keyword>
<protein>
    <recommendedName>
        <fullName evidence="4">Pilus assembly protein PilE</fullName>
    </recommendedName>
</protein>
<dbReference type="GO" id="GO:0043683">
    <property type="term" value="P:type IV pilus assembly"/>
    <property type="evidence" value="ECO:0007669"/>
    <property type="project" value="InterPro"/>
</dbReference>
<evidence type="ECO:0000313" key="2">
    <source>
        <dbReference type="EMBL" id="KIQ30496.1"/>
    </source>
</evidence>
<evidence type="ECO:0008006" key="4">
    <source>
        <dbReference type="Google" id="ProtNLM"/>
    </source>
</evidence>
<reference evidence="2 3" key="1">
    <citation type="submission" date="2014-12" db="EMBL/GenBank/DDBJ databases">
        <title>16Stimator: statistical estimation of ribosomal gene copy numbers from draft genome assemblies.</title>
        <authorList>
            <person name="Perisin M.A."/>
            <person name="Vetter M."/>
            <person name="Gilbert J.A."/>
            <person name="Bergelson J."/>
        </authorList>
    </citation>
    <scope>NUCLEOTIDE SEQUENCE [LARGE SCALE GENOMIC DNA]</scope>
    <source>
        <strain evidence="2 3">MEDvA23</strain>
    </source>
</reference>